<evidence type="ECO:0000256" key="6">
    <source>
        <dbReference type="ARBA" id="ARBA00022816"/>
    </source>
</evidence>
<feature type="transmembrane region" description="Helical" evidence="13">
    <location>
        <begin position="214"/>
        <end position="239"/>
    </location>
</feature>
<keyword evidence="10" id="KW-0906">Nuclear pore complex</keyword>
<dbReference type="Pfam" id="PF09531">
    <property type="entry name" value="Ndc1_Nup"/>
    <property type="match status" value="1"/>
</dbReference>
<evidence type="ECO:0008006" key="15">
    <source>
        <dbReference type="Google" id="ProtNLM"/>
    </source>
</evidence>
<evidence type="ECO:0000256" key="13">
    <source>
        <dbReference type="SAM" id="Phobius"/>
    </source>
</evidence>
<evidence type="ECO:0000256" key="5">
    <source>
        <dbReference type="ARBA" id="ARBA00022692"/>
    </source>
</evidence>
<evidence type="ECO:0000256" key="1">
    <source>
        <dbReference type="ARBA" id="ARBA00004232"/>
    </source>
</evidence>
<comment type="caution">
    <text evidence="14">The sequence shown here is derived from an EMBL/GenBank/DDBJ whole genome shotgun (WGS) entry which is preliminary data.</text>
</comment>
<keyword evidence="6" id="KW-0509">mRNA transport</keyword>
<feature type="transmembrane region" description="Helical" evidence="13">
    <location>
        <begin position="70"/>
        <end position="93"/>
    </location>
</feature>
<gene>
    <name evidence="14" type="ORF">Scaly_1829900</name>
</gene>
<organism evidence="14">
    <name type="scientific">Sesamum calycinum</name>
    <dbReference type="NCBI Taxonomy" id="2727403"/>
    <lineage>
        <taxon>Eukaryota</taxon>
        <taxon>Viridiplantae</taxon>
        <taxon>Streptophyta</taxon>
        <taxon>Embryophyta</taxon>
        <taxon>Tracheophyta</taxon>
        <taxon>Spermatophyta</taxon>
        <taxon>Magnoliopsida</taxon>
        <taxon>eudicotyledons</taxon>
        <taxon>Gunneridae</taxon>
        <taxon>Pentapetalae</taxon>
        <taxon>asterids</taxon>
        <taxon>lamiids</taxon>
        <taxon>Lamiales</taxon>
        <taxon>Pedaliaceae</taxon>
        <taxon>Sesamum</taxon>
    </lineage>
</organism>
<evidence type="ECO:0000256" key="10">
    <source>
        <dbReference type="ARBA" id="ARBA00023132"/>
    </source>
</evidence>
<dbReference type="GO" id="GO:0051028">
    <property type="term" value="P:mRNA transport"/>
    <property type="evidence" value="ECO:0007669"/>
    <property type="project" value="UniProtKB-KW"/>
</dbReference>
<evidence type="ECO:0000256" key="2">
    <source>
        <dbReference type="ARBA" id="ARBA00004567"/>
    </source>
</evidence>
<keyword evidence="8 13" id="KW-1133">Transmembrane helix</keyword>
<feature type="transmembrane region" description="Helical" evidence="13">
    <location>
        <begin position="259"/>
        <end position="276"/>
    </location>
</feature>
<evidence type="ECO:0000313" key="14">
    <source>
        <dbReference type="EMBL" id="KAL0341673.1"/>
    </source>
</evidence>
<dbReference type="AlphaFoldDB" id="A0AAW2NEQ5"/>
<evidence type="ECO:0000256" key="3">
    <source>
        <dbReference type="ARBA" id="ARBA00005760"/>
    </source>
</evidence>
<keyword evidence="12" id="KW-0539">Nucleus</keyword>
<proteinExistence type="inferred from homology"/>
<dbReference type="InterPro" id="IPR019049">
    <property type="entry name" value="Nucleoporin_prot_Ndc1/Nup"/>
</dbReference>
<keyword evidence="9" id="KW-0811">Translocation</keyword>
<evidence type="ECO:0000256" key="4">
    <source>
        <dbReference type="ARBA" id="ARBA00022448"/>
    </source>
</evidence>
<protein>
    <recommendedName>
        <fullName evidence="15">Nucleoporin protein Ndc1-Nup</fullName>
    </recommendedName>
</protein>
<evidence type="ECO:0000256" key="9">
    <source>
        <dbReference type="ARBA" id="ARBA00023010"/>
    </source>
</evidence>
<reference evidence="14" key="2">
    <citation type="journal article" date="2024" name="Plant">
        <title>Genomic evolution and insights into agronomic trait innovations of Sesamum species.</title>
        <authorList>
            <person name="Miao H."/>
            <person name="Wang L."/>
            <person name="Qu L."/>
            <person name="Liu H."/>
            <person name="Sun Y."/>
            <person name="Le M."/>
            <person name="Wang Q."/>
            <person name="Wei S."/>
            <person name="Zheng Y."/>
            <person name="Lin W."/>
            <person name="Duan Y."/>
            <person name="Cao H."/>
            <person name="Xiong S."/>
            <person name="Wang X."/>
            <person name="Wei L."/>
            <person name="Li C."/>
            <person name="Ma Q."/>
            <person name="Ju M."/>
            <person name="Zhao R."/>
            <person name="Li G."/>
            <person name="Mu C."/>
            <person name="Tian Q."/>
            <person name="Mei H."/>
            <person name="Zhang T."/>
            <person name="Gao T."/>
            <person name="Zhang H."/>
        </authorList>
    </citation>
    <scope>NUCLEOTIDE SEQUENCE</scope>
    <source>
        <strain evidence="14">KEN8</strain>
    </source>
</reference>
<comment type="subcellular location">
    <subcellularLocation>
        <location evidence="1">Nucleus membrane</location>
        <topology evidence="1">Multi-pass membrane protein</topology>
    </subcellularLocation>
    <subcellularLocation>
        <location evidence="2">Nucleus</location>
        <location evidence="2">Nuclear pore complex</location>
    </subcellularLocation>
</comment>
<sequence>MSISAAIERTLFKDKDGGGGGGGGGFQTTIIKHRFLSFLIWQSLQSTFLLFISKPLFLSPFTKNPFLPTFLSLVFFLTFHFSLLLFSISLFFISSPHPLPFASPFEISLSFIRLIFVSGGDQTVLRRRVRVSLTFVLFVSLCAVAGAVSVICVCWGCDLYYNVELRSKRDGVFGIVGFRGFVVGLFYGLHYVYKQRWVLRFPIIQRPPFFSFKMGLPLSVGQGLKFSAVGCAISGVLAFFLPTEYRSQGSAGKFIAEQIIFYIGSFVVILCWELSHHLHQVLHTKRFVFAPPKGSAAAETNPSEPLLATLEESTPKSLLQYLAYLDLCMVCENNVDTWRRAAFFEETGETYRRVIASCLRPLDQFTQKLAEGLETSSAEKPLQLADQLSSPTDRLAVLKLYESFHDSQILCVEVLLAAGLSPVSRVNCNGLPISVPNFVQLCAWCARIVASLTARSHKEDRFGVAQLSGSNAAVISTLLSTLLAVETLMGKKTNIQNAHFMGPAGIKWATMNTGRRVSTSGAMGKIRGSPQYARAYSLADVLKTSIYCIVSAFHNEMLNSGKAGLLQKDWIISGKPLYGTHELLLHKLQLFMDFQAS</sequence>
<dbReference type="GO" id="GO:0031965">
    <property type="term" value="C:nuclear membrane"/>
    <property type="evidence" value="ECO:0007669"/>
    <property type="project" value="UniProtKB-SubCell"/>
</dbReference>
<name>A0AAW2NEQ5_9LAMI</name>
<evidence type="ECO:0000256" key="7">
    <source>
        <dbReference type="ARBA" id="ARBA00022927"/>
    </source>
</evidence>
<dbReference type="GO" id="GO:0070762">
    <property type="term" value="C:nuclear pore transmembrane ring"/>
    <property type="evidence" value="ECO:0007669"/>
    <property type="project" value="TreeGrafter"/>
</dbReference>
<dbReference type="GO" id="GO:0015031">
    <property type="term" value="P:protein transport"/>
    <property type="evidence" value="ECO:0007669"/>
    <property type="project" value="UniProtKB-KW"/>
</dbReference>
<reference evidence="14" key="1">
    <citation type="submission" date="2020-06" db="EMBL/GenBank/DDBJ databases">
        <authorList>
            <person name="Li T."/>
            <person name="Hu X."/>
            <person name="Zhang T."/>
            <person name="Song X."/>
            <person name="Zhang H."/>
            <person name="Dai N."/>
            <person name="Sheng W."/>
            <person name="Hou X."/>
            <person name="Wei L."/>
        </authorList>
    </citation>
    <scope>NUCLEOTIDE SEQUENCE</scope>
    <source>
        <strain evidence="14">KEN8</strain>
        <tissue evidence="14">Leaf</tissue>
    </source>
</reference>
<accession>A0AAW2NEQ5</accession>
<keyword evidence="7" id="KW-0653">Protein transport</keyword>
<dbReference type="GO" id="GO:0006999">
    <property type="term" value="P:nuclear pore organization"/>
    <property type="evidence" value="ECO:0007669"/>
    <property type="project" value="TreeGrafter"/>
</dbReference>
<feature type="transmembrane region" description="Helical" evidence="13">
    <location>
        <begin position="173"/>
        <end position="193"/>
    </location>
</feature>
<evidence type="ECO:0000256" key="12">
    <source>
        <dbReference type="ARBA" id="ARBA00023242"/>
    </source>
</evidence>
<dbReference type="GO" id="GO:0030674">
    <property type="term" value="F:protein-macromolecule adaptor activity"/>
    <property type="evidence" value="ECO:0007669"/>
    <property type="project" value="TreeGrafter"/>
</dbReference>
<keyword evidence="4" id="KW-0813">Transport</keyword>
<comment type="similarity">
    <text evidence="3">Belongs to the NDC1 family.</text>
</comment>
<evidence type="ECO:0000256" key="11">
    <source>
        <dbReference type="ARBA" id="ARBA00023136"/>
    </source>
</evidence>
<evidence type="ECO:0000256" key="8">
    <source>
        <dbReference type="ARBA" id="ARBA00022989"/>
    </source>
</evidence>
<dbReference type="EMBL" id="JACGWM010000011">
    <property type="protein sequence ID" value="KAL0341673.1"/>
    <property type="molecule type" value="Genomic_DNA"/>
</dbReference>
<dbReference type="PANTHER" id="PTHR13269">
    <property type="entry name" value="NUCLEOPORIN NDC1"/>
    <property type="match status" value="1"/>
</dbReference>
<dbReference type="PANTHER" id="PTHR13269:SF6">
    <property type="entry name" value="NUCLEOPORIN NDC1"/>
    <property type="match status" value="1"/>
</dbReference>
<keyword evidence="5 13" id="KW-0812">Transmembrane</keyword>
<feature type="transmembrane region" description="Helical" evidence="13">
    <location>
        <begin position="131"/>
        <end position="161"/>
    </location>
</feature>
<keyword evidence="11 13" id="KW-0472">Membrane</keyword>